<evidence type="ECO:0000256" key="4">
    <source>
        <dbReference type="SAM" id="Coils"/>
    </source>
</evidence>
<feature type="repeat" description="WD" evidence="3">
    <location>
        <begin position="1084"/>
        <end position="1118"/>
    </location>
</feature>
<feature type="repeat" description="WD" evidence="3">
    <location>
        <begin position="1248"/>
        <end position="1282"/>
    </location>
</feature>
<keyword evidence="2" id="KW-0677">Repeat</keyword>
<dbReference type="PANTHER" id="PTHR22847:SF637">
    <property type="entry name" value="WD REPEAT DOMAIN 5B"/>
    <property type="match status" value="1"/>
</dbReference>
<evidence type="ECO:0000313" key="7">
    <source>
        <dbReference type="Proteomes" id="UP000516013"/>
    </source>
</evidence>
<evidence type="ECO:0000256" key="3">
    <source>
        <dbReference type="PROSITE-ProRule" id="PRU00221"/>
    </source>
</evidence>
<evidence type="ECO:0000256" key="1">
    <source>
        <dbReference type="ARBA" id="ARBA00022574"/>
    </source>
</evidence>
<feature type="repeat" description="WD" evidence="3">
    <location>
        <begin position="1166"/>
        <end position="1200"/>
    </location>
</feature>
<name>A0A7H0F2X8_9CYAN</name>
<dbReference type="PRINTS" id="PR00320">
    <property type="entry name" value="GPROTEINBRPT"/>
</dbReference>
<dbReference type="KEGG" id="ccur:IAR63_04945"/>
<feature type="coiled-coil region" evidence="4">
    <location>
        <begin position="663"/>
        <end position="696"/>
    </location>
</feature>
<dbReference type="Gene3D" id="2.130.10.10">
    <property type="entry name" value="YVTN repeat-like/Quinoprotein amine dehydrogenase"/>
    <property type="match status" value="5"/>
</dbReference>
<feature type="repeat" description="WD" evidence="3">
    <location>
        <begin position="1125"/>
        <end position="1158"/>
    </location>
</feature>
<dbReference type="InterPro" id="IPR019775">
    <property type="entry name" value="WD40_repeat_CS"/>
</dbReference>
<dbReference type="CDD" id="cd22249">
    <property type="entry name" value="UDM1_RNF168_RNF169-like"/>
    <property type="match status" value="1"/>
</dbReference>
<keyword evidence="1 3" id="KW-0853">WD repeat</keyword>
<feature type="repeat" description="WD" evidence="3">
    <location>
        <begin position="961"/>
        <end position="995"/>
    </location>
</feature>
<dbReference type="PANTHER" id="PTHR22847">
    <property type="entry name" value="WD40 REPEAT PROTEIN"/>
    <property type="match status" value="1"/>
</dbReference>
<dbReference type="InterPro" id="IPR027417">
    <property type="entry name" value="P-loop_NTPase"/>
</dbReference>
<dbReference type="Gene3D" id="3.40.50.300">
    <property type="entry name" value="P-loop containing nucleotide triphosphate hydrolases"/>
    <property type="match status" value="1"/>
</dbReference>
<dbReference type="SMART" id="SM00320">
    <property type="entry name" value="WD40"/>
    <property type="match status" value="14"/>
</dbReference>
<dbReference type="InterPro" id="IPR036322">
    <property type="entry name" value="WD40_repeat_dom_sf"/>
</dbReference>
<evidence type="ECO:0000256" key="2">
    <source>
        <dbReference type="ARBA" id="ARBA00022737"/>
    </source>
</evidence>
<dbReference type="CDD" id="cd00200">
    <property type="entry name" value="WD40"/>
    <property type="match status" value="3"/>
</dbReference>
<organism evidence="6 7">
    <name type="scientific">Cylindrospermopsis curvispora GIHE-G1</name>
    <dbReference type="NCBI Taxonomy" id="2666332"/>
    <lineage>
        <taxon>Bacteria</taxon>
        <taxon>Bacillati</taxon>
        <taxon>Cyanobacteriota</taxon>
        <taxon>Cyanophyceae</taxon>
        <taxon>Nostocales</taxon>
        <taxon>Aphanizomenonaceae</taxon>
        <taxon>Cylindrospermopsis</taxon>
    </lineage>
</organism>
<feature type="repeat" description="WD" evidence="3">
    <location>
        <begin position="879"/>
        <end position="920"/>
    </location>
</feature>
<feature type="repeat" description="WD" evidence="3">
    <location>
        <begin position="797"/>
        <end position="831"/>
    </location>
</feature>
<dbReference type="Pfam" id="PF20703">
    <property type="entry name" value="nSTAND1"/>
    <property type="match status" value="1"/>
</dbReference>
<dbReference type="SUPFAM" id="SSF48452">
    <property type="entry name" value="TPR-like"/>
    <property type="match status" value="1"/>
</dbReference>
<dbReference type="Proteomes" id="UP000516013">
    <property type="component" value="Chromosome"/>
</dbReference>
<dbReference type="SUPFAM" id="SSF50978">
    <property type="entry name" value="WD40 repeat-like"/>
    <property type="match status" value="3"/>
</dbReference>
<feature type="repeat" description="WD" evidence="3">
    <location>
        <begin position="1002"/>
        <end position="1043"/>
    </location>
</feature>
<dbReference type="PROSITE" id="PS00678">
    <property type="entry name" value="WD_REPEATS_1"/>
    <property type="match status" value="10"/>
</dbReference>
<dbReference type="Pfam" id="PF00400">
    <property type="entry name" value="WD40"/>
    <property type="match status" value="14"/>
</dbReference>
<dbReference type="PROSITE" id="PS50082">
    <property type="entry name" value="WD_REPEATS_2"/>
    <property type="match status" value="14"/>
</dbReference>
<dbReference type="InterPro" id="IPR011990">
    <property type="entry name" value="TPR-like_helical_dom_sf"/>
</dbReference>
<dbReference type="InterPro" id="IPR049052">
    <property type="entry name" value="nSTAND1"/>
</dbReference>
<feature type="repeat" description="WD" evidence="3">
    <location>
        <begin position="1043"/>
        <end position="1075"/>
    </location>
</feature>
<dbReference type="InterPro" id="IPR020472">
    <property type="entry name" value="WD40_PAC1"/>
</dbReference>
<evidence type="ECO:0000313" key="6">
    <source>
        <dbReference type="EMBL" id="QNP30394.1"/>
    </source>
</evidence>
<feature type="repeat" description="WD" evidence="3">
    <location>
        <begin position="756"/>
        <end position="797"/>
    </location>
</feature>
<keyword evidence="7" id="KW-1185">Reference proteome</keyword>
<accession>A0A7H0F2X8</accession>
<proteinExistence type="predicted"/>
<dbReference type="SUPFAM" id="SSF52540">
    <property type="entry name" value="P-loop containing nucleoside triphosphate hydrolases"/>
    <property type="match status" value="1"/>
</dbReference>
<feature type="domain" description="Novel STAND NTPase 1" evidence="5">
    <location>
        <begin position="304"/>
        <end position="652"/>
    </location>
</feature>
<feature type="repeat" description="WD" evidence="3">
    <location>
        <begin position="920"/>
        <end position="954"/>
    </location>
</feature>
<protein>
    <recommendedName>
        <fullName evidence="5">Novel STAND NTPase 1 domain-containing protein</fullName>
    </recommendedName>
</protein>
<evidence type="ECO:0000259" key="5">
    <source>
        <dbReference type="Pfam" id="PF20703"/>
    </source>
</evidence>
<sequence length="1341" mass="151506">MNDLENIPNHHYEPTKTILRVIDFSQGQFCLIFLHCNDAELRQQVAAQLRERSPNKIEEITLPHSAISLYDNISLTLDRHPEVLMVFGLETVNNLDSILQFSNQIREEFRKNFTFPLLIWIDDQILRKILRVAPDLETWGSIIGTPNYYNGENQVKSLAQIHRFLAEAALENQQWSEAKKQAQYAQEILTSVDHIILPDDGLYQLLIARSQIGLGEISAAIKTLDIAKTHSESHQDPQLYIEILKTLVSLYFDNGNYLEAFCIRQEQLQVEQQYGLRAFLGSSYLNPQRPIINRTNGTNSRPMAFGREEDIKRLWQRISDNKHPLVVIHGQFAVGKTSIIQGGLLPILERELIDDRKVLPIILRKYTNWLEELSEQLLNKLEKKLQSTIAIETFNGLSPQERIIKLLNISGDKNLLTVLIFDQFEEFFFVTNNLEEKRTFYQLLRSSLDIPFVKIILTLREEYLHYLLDIDRLVDLRVTDNNILDKTIRYYLGNFSKTVAKRIIQTLMVKDQFELQMELIDQLVEELGDDLGEVRPLELQIVGAQLEKEGIDTLDQYEQFGGRQKLLEKFLQDVIKSCGPENESTAELVLYLLTEENGTRPLKTQAEIITQLSAESDKLDLVLKIFVGSGLVWLLRESPRDRYQLVHDCLVQFIRQQYVRSYYAQLSAQLEKIQGELRQEREAEEQAQLVTKLEEEALIALDQFQSEPLLSLVSAIRNANLLKSIVQNNPLDKYPTVRPIYALNTILDAISDRNIIKGHEGGITSVCFSPDGQTIGTGSWDKTVRLWNLRGENIQQFRGHEGGITSVCFSPDGQTIGTGSEDGTARLWNLQGKNIQQFRGHEGGITSVCFSPDGQTIGTGSEDGTARLWNLQGKNIQQFRGHEGGITSVCFSPDGQTIGTGSEDGTARLWNLQGENIQQFHGHEDWVTSVSFSPDGQILATTSVDKTVRLWNLQGETIQQFHGHENWVTSVSFSPDGKTIATTSVDKTARLWNLQGETIQQFHGHENWVTSVSFSPDGKTIATTSVDKTARLWGLNRHKIQEIRGHEDWVTSVSFSPDGQTIATGSRDNTARLWNWEGRLIQEFKGHQSRVTSVNFSPDGQTIGTGSADKTARLWNLQGENIQEFQGHEDWVTSLSFSPNGQTLATGSRDKIARLWSLHGDLLREFPGHEDWVTSVSFSPNGQALATGSADKIARLWNLQGDLLGKFPGHEGGVTSVSFSPDGQTVVTGSVDKIARLWNLKGYLIREFKGHDSGITNVIFSPDGQTLATASVDKTVRLWDLKGQLIQEFKGYDDTVTSVSFSPDGQTLATGSLDKIARLWTVRYLDRALKDGNTWLIDTNF</sequence>
<dbReference type="InterPro" id="IPR015943">
    <property type="entry name" value="WD40/YVTN_repeat-like_dom_sf"/>
</dbReference>
<keyword evidence="4" id="KW-0175">Coiled coil</keyword>
<dbReference type="EMBL" id="CP060822">
    <property type="protein sequence ID" value="QNP30394.1"/>
    <property type="molecule type" value="Genomic_DNA"/>
</dbReference>
<feature type="repeat" description="WD" evidence="3">
    <location>
        <begin position="1207"/>
        <end position="1241"/>
    </location>
</feature>
<dbReference type="PROSITE" id="PS50294">
    <property type="entry name" value="WD_REPEATS_REGION"/>
    <property type="match status" value="14"/>
</dbReference>
<dbReference type="Gene3D" id="1.25.40.10">
    <property type="entry name" value="Tetratricopeptide repeat domain"/>
    <property type="match status" value="1"/>
</dbReference>
<gene>
    <name evidence="6" type="ORF">IAR63_04945</name>
</gene>
<reference evidence="6 7" key="1">
    <citation type="submission" date="2020-08" db="EMBL/GenBank/DDBJ databases">
        <title>Complete genome sequence of Raphidiopsis curvispora isolated from drinking water reservoir in South Korea.</title>
        <authorList>
            <person name="Jeong J."/>
        </authorList>
    </citation>
    <scope>NUCLEOTIDE SEQUENCE [LARGE SCALE GENOMIC DNA]</scope>
    <source>
        <strain evidence="6 7">GIHE-G1</strain>
    </source>
</reference>
<feature type="repeat" description="WD" evidence="3">
    <location>
        <begin position="838"/>
        <end position="872"/>
    </location>
</feature>
<feature type="repeat" description="WD" evidence="3">
    <location>
        <begin position="1289"/>
        <end position="1323"/>
    </location>
</feature>
<dbReference type="RefSeq" id="WP_187706803.1">
    <property type="nucleotide sequence ID" value="NZ_CP060822.1"/>
</dbReference>
<dbReference type="InterPro" id="IPR001680">
    <property type="entry name" value="WD40_rpt"/>
</dbReference>